<name>A0A1L7XFR8_9HELO</name>
<dbReference type="Proteomes" id="UP000184330">
    <property type="component" value="Unassembled WGS sequence"/>
</dbReference>
<protein>
    <recommendedName>
        <fullName evidence="4">F-box domain-containing protein</fullName>
    </recommendedName>
</protein>
<organism evidence="2 3">
    <name type="scientific">Phialocephala subalpina</name>
    <dbReference type="NCBI Taxonomy" id="576137"/>
    <lineage>
        <taxon>Eukaryota</taxon>
        <taxon>Fungi</taxon>
        <taxon>Dikarya</taxon>
        <taxon>Ascomycota</taxon>
        <taxon>Pezizomycotina</taxon>
        <taxon>Leotiomycetes</taxon>
        <taxon>Helotiales</taxon>
        <taxon>Mollisiaceae</taxon>
        <taxon>Phialocephala</taxon>
        <taxon>Phialocephala fortinii species complex</taxon>
    </lineage>
</organism>
<sequence>MVEAPSKTVERKDHSQQDTPDEDIQLSDDDSYCPSEFEVDSDDDMADDIFARLRKEGSVQPTIKQLVSKHPLHFLNLPLEIRHGIFKQLINTPHTIILYPKRKRHSILTAVLSTCQQLKSELEVYIVQNIFQNNKLINSPYLGVFNKEATSFIVRYTTENSYLDPQEFGPRLERHIAAPITSHQLLQLHSWQLAMTNSNSNNIGVIRKIQLADFKSREELGETEADEIEYKMILRYEEGDQPWNLGWNHKKKMRAGLRDREFDDLDRFNLAMVRFDLEHPELERRGGFEELDDW</sequence>
<evidence type="ECO:0008006" key="4">
    <source>
        <dbReference type="Google" id="ProtNLM"/>
    </source>
</evidence>
<evidence type="ECO:0000256" key="1">
    <source>
        <dbReference type="SAM" id="MobiDB-lite"/>
    </source>
</evidence>
<keyword evidence="3" id="KW-1185">Reference proteome</keyword>
<accession>A0A1L7XFR8</accession>
<evidence type="ECO:0000313" key="2">
    <source>
        <dbReference type="EMBL" id="CZR63873.1"/>
    </source>
</evidence>
<dbReference type="EMBL" id="FJOG01000025">
    <property type="protein sequence ID" value="CZR63873.1"/>
    <property type="molecule type" value="Genomic_DNA"/>
</dbReference>
<dbReference type="AlphaFoldDB" id="A0A1L7XFR8"/>
<feature type="region of interest" description="Disordered" evidence="1">
    <location>
        <begin position="1"/>
        <end position="41"/>
    </location>
</feature>
<proteinExistence type="predicted"/>
<evidence type="ECO:0000313" key="3">
    <source>
        <dbReference type="Proteomes" id="UP000184330"/>
    </source>
</evidence>
<gene>
    <name evidence="2" type="ORF">PAC_13770</name>
</gene>
<dbReference type="OrthoDB" id="3560493at2759"/>
<reference evidence="2 3" key="1">
    <citation type="submission" date="2016-03" db="EMBL/GenBank/DDBJ databases">
        <authorList>
            <person name="Ploux O."/>
        </authorList>
    </citation>
    <scope>NUCLEOTIDE SEQUENCE [LARGE SCALE GENOMIC DNA]</scope>
    <source>
        <strain evidence="2 3">UAMH 11012</strain>
    </source>
</reference>
<feature type="compositionally biased region" description="Acidic residues" evidence="1">
    <location>
        <begin position="19"/>
        <end position="41"/>
    </location>
</feature>